<evidence type="ECO:0000313" key="2">
    <source>
        <dbReference type="Proteomes" id="UP000664617"/>
    </source>
</evidence>
<proteinExistence type="predicted"/>
<reference evidence="2" key="1">
    <citation type="submission" date="2023-07" db="EMBL/GenBank/DDBJ databases">
        <title>Myceligenerans salitolerans sp. nov., a halotolerant actinomycete isolated from a salt lake in Xinjiang, China.</title>
        <authorList>
            <person name="Guan T."/>
        </authorList>
    </citation>
    <scope>NUCLEOTIDE SEQUENCE [LARGE SCALE GENOMIC DNA]</scope>
    <source>
        <strain evidence="2">XHU 5031</strain>
    </source>
</reference>
<dbReference type="GO" id="GO:0016787">
    <property type="term" value="F:hydrolase activity"/>
    <property type="evidence" value="ECO:0007669"/>
    <property type="project" value="UniProtKB-KW"/>
</dbReference>
<gene>
    <name evidence="1" type="ORF">J0911_12765</name>
</gene>
<protein>
    <submittedName>
        <fullName evidence="1">HAD hydrolase family protein</fullName>
    </submittedName>
</protein>
<dbReference type="InterPro" id="IPR036412">
    <property type="entry name" value="HAD-like_sf"/>
</dbReference>
<dbReference type="EMBL" id="JAFMPK010000045">
    <property type="protein sequence ID" value="MBO0609899.1"/>
    <property type="molecule type" value="Genomic_DNA"/>
</dbReference>
<sequence length="85" mass="8577">MTRPTAKNTSKAAALEQGCLTIGIDRDATIGVGDGLNDLPAFAWAATAVAMGQASDQLLAAADLVTAPVDQHGAAHVLHALAVTR</sequence>
<keyword evidence="2" id="KW-1185">Reference proteome</keyword>
<keyword evidence="1" id="KW-0378">Hydrolase</keyword>
<dbReference type="SUPFAM" id="SSF56784">
    <property type="entry name" value="HAD-like"/>
    <property type="match status" value="1"/>
</dbReference>
<dbReference type="RefSeq" id="WP_207275847.1">
    <property type="nucleotide sequence ID" value="NZ_JAFMPK010000045.1"/>
</dbReference>
<evidence type="ECO:0000313" key="1">
    <source>
        <dbReference type="EMBL" id="MBO0609899.1"/>
    </source>
</evidence>
<name>A0ABS3IBX6_9MICO</name>
<comment type="caution">
    <text evidence="1">The sequence shown here is derived from an EMBL/GenBank/DDBJ whole genome shotgun (WGS) entry which is preliminary data.</text>
</comment>
<dbReference type="Pfam" id="PF08282">
    <property type="entry name" value="Hydrolase_3"/>
    <property type="match status" value="1"/>
</dbReference>
<dbReference type="InterPro" id="IPR023214">
    <property type="entry name" value="HAD_sf"/>
</dbReference>
<accession>A0ABS3IBX6</accession>
<dbReference type="PANTHER" id="PTHR10000:SF8">
    <property type="entry name" value="HAD SUPERFAMILY HYDROLASE-LIKE, TYPE 3"/>
    <property type="match status" value="1"/>
</dbReference>
<organism evidence="1 2">
    <name type="scientific">Myceligenerans salitolerans</name>
    <dbReference type="NCBI Taxonomy" id="1230528"/>
    <lineage>
        <taxon>Bacteria</taxon>
        <taxon>Bacillati</taxon>
        <taxon>Actinomycetota</taxon>
        <taxon>Actinomycetes</taxon>
        <taxon>Micrococcales</taxon>
        <taxon>Promicromonosporaceae</taxon>
        <taxon>Myceligenerans</taxon>
    </lineage>
</organism>
<dbReference type="Proteomes" id="UP000664617">
    <property type="component" value="Unassembled WGS sequence"/>
</dbReference>
<dbReference type="Gene3D" id="3.40.50.1000">
    <property type="entry name" value="HAD superfamily/HAD-like"/>
    <property type="match status" value="1"/>
</dbReference>
<dbReference type="PANTHER" id="PTHR10000">
    <property type="entry name" value="PHOSPHOSERINE PHOSPHATASE"/>
    <property type="match status" value="1"/>
</dbReference>